<protein>
    <submittedName>
        <fullName evidence="5">Aminopeptidase</fullName>
    </submittedName>
</protein>
<dbReference type="PANTHER" id="PTHR11010:SF38">
    <property type="entry name" value="LYSOSOMAL PRO-X CARBOXYPEPTIDASE"/>
    <property type="match status" value="1"/>
</dbReference>
<evidence type="ECO:0000256" key="1">
    <source>
        <dbReference type="ARBA" id="ARBA00022670"/>
    </source>
</evidence>
<keyword evidence="5" id="KW-0031">Aminopeptidase</keyword>
<proteinExistence type="predicted"/>
<dbReference type="GO" id="GO:0004177">
    <property type="term" value="F:aminopeptidase activity"/>
    <property type="evidence" value="ECO:0007669"/>
    <property type="project" value="UniProtKB-KW"/>
</dbReference>
<dbReference type="AlphaFoldDB" id="A0A7K0KDQ8"/>
<evidence type="ECO:0000313" key="6">
    <source>
        <dbReference type="Proteomes" id="UP000438914"/>
    </source>
</evidence>
<dbReference type="InterPro" id="IPR008761">
    <property type="entry name" value="Peptidase_S37"/>
</dbReference>
<dbReference type="Pfam" id="PF05576">
    <property type="entry name" value="Peptidase_S37"/>
    <property type="match status" value="1"/>
</dbReference>
<dbReference type="GO" id="GO:0008239">
    <property type="term" value="F:dipeptidyl-peptidase activity"/>
    <property type="evidence" value="ECO:0007669"/>
    <property type="project" value="TreeGrafter"/>
</dbReference>
<organism evidence="5 6">
    <name type="scientific">Hallella mizrahii</name>
    <dbReference type="NCBI Taxonomy" id="2606637"/>
    <lineage>
        <taxon>Bacteria</taxon>
        <taxon>Pseudomonadati</taxon>
        <taxon>Bacteroidota</taxon>
        <taxon>Bacteroidia</taxon>
        <taxon>Bacteroidales</taxon>
        <taxon>Prevotellaceae</taxon>
        <taxon>Hallella</taxon>
    </lineage>
</organism>
<evidence type="ECO:0000313" key="5">
    <source>
        <dbReference type="EMBL" id="MST84061.1"/>
    </source>
</evidence>
<gene>
    <name evidence="5" type="ORF">FYJ73_05170</name>
</gene>
<dbReference type="PANTHER" id="PTHR11010">
    <property type="entry name" value="PROTEASE S28 PRO-X CARBOXYPEPTIDASE-RELATED"/>
    <property type="match status" value="1"/>
</dbReference>
<name>A0A7K0KDQ8_9BACT</name>
<dbReference type="EMBL" id="VUNG01000008">
    <property type="protein sequence ID" value="MST84061.1"/>
    <property type="molecule type" value="Genomic_DNA"/>
</dbReference>
<sequence>MRLLPLLIALLLPLQMWGEDVKAQLMALPGISKVEELKSTKYEHKYLMNIRQWIDPNDTTVGAFQQRVIVCHAGFDRPTVLVTEGYNCNYALKEGYAEELSKLFDANLVFVEYRYFAASTPQPCNWRYLTVENSLADLHHVNTTFHRLYKGKWMATGISKGGQTCLFYRVFYPDDVDISVPYVAPLNRSVEDGRHEPFLRDQVGTAKERQRVREFQQAVLQRRNALMPLFKDYVSKNQLTFRAPLNEIYDLCVLEYAFALWQWGTPVSDIPASTASDETLFNHLIRISNPGYFSVESSDLSFNVQAAKELGYYGYDVKPLRKWLSVKTTKDYLRRIMLPDSLRNEPFDPTLYRKTMAFLRHNDPKMIFIYGGLDPWGSSGVAKLDFLENKHNIHVFVLPRGSHATRIVSFPKIERNEIVDIIRQWLDEDTDKK</sequence>
<accession>A0A7K0KDQ8</accession>
<comment type="caution">
    <text evidence="5">The sequence shown here is derived from an EMBL/GenBank/DDBJ whole genome shotgun (WGS) entry which is preliminary data.</text>
</comment>
<dbReference type="Proteomes" id="UP000438914">
    <property type="component" value="Unassembled WGS sequence"/>
</dbReference>
<feature type="chain" id="PRO_5029602029" evidence="4">
    <location>
        <begin position="19"/>
        <end position="433"/>
    </location>
</feature>
<keyword evidence="1" id="KW-0645">Protease</keyword>
<keyword evidence="6" id="KW-1185">Reference proteome</keyword>
<feature type="signal peptide" evidence="4">
    <location>
        <begin position="1"/>
        <end position="18"/>
    </location>
</feature>
<dbReference type="Gene3D" id="3.40.50.1820">
    <property type="entry name" value="alpha/beta hydrolase"/>
    <property type="match status" value="2"/>
</dbReference>
<evidence type="ECO:0000256" key="4">
    <source>
        <dbReference type="SAM" id="SignalP"/>
    </source>
</evidence>
<dbReference type="InterPro" id="IPR029058">
    <property type="entry name" value="AB_hydrolase_fold"/>
</dbReference>
<evidence type="ECO:0000256" key="2">
    <source>
        <dbReference type="ARBA" id="ARBA00022729"/>
    </source>
</evidence>
<dbReference type="SUPFAM" id="SSF53474">
    <property type="entry name" value="alpha/beta-Hydrolases"/>
    <property type="match status" value="1"/>
</dbReference>
<dbReference type="GO" id="GO:0006508">
    <property type="term" value="P:proteolysis"/>
    <property type="evidence" value="ECO:0007669"/>
    <property type="project" value="UniProtKB-KW"/>
</dbReference>
<reference evidence="5 6" key="1">
    <citation type="submission" date="2019-08" db="EMBL/GenBank/DDBJ databases">
        <title>In-depth cultivation of the pig gut microbiome towards novel bacterial diversity and tailored functional studies.</title>
        <authorList>
            <person name="Wylensek D."/>
            <person name="Hitch T.C.A."/>
            <person name="Clavel T."/>
        </authorList>
    </citation>
    <scope>NUCLEOTIDE SEQUENCE [LARGE SCALE GENOMIC DNA]</scope>
    <source>
        <strain evidence="5 6">LKV-178-WT-2A</strain>
    </source>
</reference>
<keyword evidence="3" id="KW-0378">Hydrolase</keyword>
<evidence type="ECO:0000256" key="3">
    <source>
        <dbReference type="ARBA" id="ARBA00022801"/>
    </source>
</evidence>
<keyword evidence="2 4" id="KW-0732">Signal</keyword>